<dbReference type="GO" id="GO:0003677">
    <property type="term" value="F:DNA binding"/>
    <property type="evidence" value="ECO:0007669"/>
    <property type="project" value="UniProtKB-KW"/>
</dbReference>
<dbReference type="SMART" id="SM00354">
    <property type="entry name" value="HTH_LACI"/>
    <property type="match status" value="1"/>
</dbReference>
<dbReference type="PANTHER" id="PTHR30146">
    <property type="entry name" value="LACI-RELATED TRANSCRIPTIONAL REPRESSOR"/>
    <property type="match status" value="1"/>
</dbReference>
<dbReference type="Pfam" id="PF00356">
    <property type="entry name" value="LacI"/>
    <property type="match status" value="1"/>
</dbReference>
<name>A0ABT7JZX4_9HYPH</name>
<dbReference type="RefSeq" id="WP_285871150.1">
    <property type="nucleotide sequence ID" value="NZ_JARFYM010000023.1"/>
</dbReference>
<evidence type="ECO:0000313" key="6">
    <source>
        <dbReference type="EMBL" id="MDL2401872.1"/>
    </source>
</evidence>
<dbReference type="PROSITE" id="PS50932">
    <property type="entry name" value="HTH_LACI_2"/>
    <property type="match status" value="1"/>
</dbReference>
<proteinExistence type="predicted"/>
<keyword evidence="1" id="KW-0678">Repressor</keyword>
<evidence type="ECO:0000313" key="7">
    <source>
        <dbReference type="Proteomes" id="UP001172645"/>
    </source>
</evidence>
<evidence type="ECO:0000259" key="5">
    <source>
        <dbReference type="PROSITE" id="PS50932"/>
    </source>
</evidence>
<dbReference type="CDD" id="cd06267">
    <property type="entry name" value="PBP1_LacI_sugar_binding-like"/>
    <property type="match status" value="1"/>
</dbReference>
<reference evidence="6" key="1">
    <citation type="submission" date="2023-06" db="EMBL/GenBank/DDBJ databases">
        <title>Phylogenetic Diversity of Rhizobium strains.</title>
        <authorList>
            <person name="Moura F.T."/>
            <person name="Helene L.C.F."/>
            <person name="Hungria M."/>
        </authorList>
    </citation>
    <scope>NUCLEOTIDE SEQUENCE</scope>
    <source>
        <strain evidence="6">CCGE526</strain>
    </source>
</reference>
<evidence type="ECO:0000256" key="1">
    <source>
        <dbReference type="ARBA" id="ARBA00022491"/>
    </source>
</evidence>
<dbReference type="InterPro" id="IPR010982">
    <property type="entry name" value="Lambda_DNA-bd_dom_sf"/>
</dbReference>
<gene>
    <name evidence="6" type="ORF">PY649_23460</name>
</gene>
<evidence type="ECO:0000256" key="4">
    <source>
        <dbReference type="ARBA" id="ARBA00023163"/>
    </source>
</evidence>
<sequence length="347" mass="37907">MASNRVTIQDLADKLGLSKFSVSRALSGKPGVGESTRNRVLRAAHSMGYHVNQDVPYTAGHILFIRQEIDPVSSELWLNIMHGAEQEGERLGFAIVPRQARYLSEVGQMETSVVGLILAVPRPSEWTALAARTGLPVVCASYVSPMERIDQVVGADWESGYGVAQMLLKLGHREMAFVHGSATPMGRAERFRGFRDGAQTIEGTSVDDIVFDEEKGFRSAFFSYLRSGKAPTALFCAHDGIAIAVTSELLRLGIRVPDDISVVGFNNFASASHFSPRLTTVRTPQVEMGAAMVRCIADRLANPEARERPPVRLALVSDIIERESTGPAGGKEWLKKPLTVMRETAQE</sequence>
<keyword evidence="3 6" id="KW-0238">DNA-binding</keyword>
<protein>
    <submittedName>
        <fullName evidence="6">LacI family DNA-binding transcriptional regulator</fullName>
    </submittedName>
</protein>
<evidence type="ECO:0000256" key="2">
    <source>
        <dbReference type="ARBA" id="ARBA00023015"/>
    </source>
</evidence>
<feature type="domain" description="HTH lacI-type" evidence="5">
    <location>
        <begin position="6"/>
        <end position="53"/>
    </location>
</feature>
<dbReference type="InterPro" id="IPR028082">
    <property type="entry name" value="Peripla_BP_I"/>
</dbReference>
<dbReference type="PANTHER" id="PTHR30146:SF148">
    <property type="entry name" value="HTH-TYPE TRANSCRIPTIONAL REPRESSOR PURR-RELATED"/>
    <property type="match status" value="1"/>
</dbReference>
<dbReference type="Proteomes" id="UP001172645">
    <property type="component" value="Unassembled WGS sequence"/>
</dbReference>
<dbReference type="InterPro" id="IPR000843">
    <property type="entry name" value="HTH_LacI"/>
</dbReference>
<accession>A0ABT7JZX4</accession>
<comment type="caution">
    <text evidence="6">The sequence shown here is derived from an EMBL/GenBank/DDBJ whole genome shotgun (WGS) entry which is preliminary data.</text>
</comment>
<dbReference type="EMBL" id="JARFYM010000023">
    <property type="protein sequence ID" value="MDL2401872.1"/>
    <property type="molecule type" value="Genomic_DNA"/>
</dbReference>
<evidence type="ECO:0000256" key="3">
    <source>
        <dbReference type="ARBA" id="ARBA00023125"/>
    </source>
</evidence>
<keyword evidence="7" id="KW-1185">Reference proteome</keyword>
<keyword evidence="2" id="KW-0805">Transcription regulation</keyword>
<dbReference type="Pfam" id="PF13377">
    <property type="entry name" value="Peripla_BP_3"/>
    <property type="match status" value="1"/>
</dbReference>
<dbReference type="SUPFAM" id="SSF53822">
    <property type="entry name" value="Periplasmic binding protein-like I"/>
    <property type="match status" value="1"/>
</dbReference>
<dbReference type="Gene3D" id="1.10.260.40">
    <property type="entry name" value="lambda repressor-like DNA-binding domains"/>
    <property type="match status" value="1"/>
</dbReference>
<dbReference type="CDD" id="cd01392">
    <property type="entry name" value="HTH_LacI"/>
    <property type="match status" value="1"/>
</dbReference>
<organism evidence="6 7">
    <name type="scientific">Rhizobium mayense</name>
    <dbReference type="NCBI Taxonomy" id="1312184"/>
    <lineage>
        <taxon>Bacteria</taxon>
        <taxon>Pseudomonadati</taxon>
        <taxon>Pseudomonadota</taxon>
        <taxon>Alphaproteobacteria</taxon>
        <taxon>Hyphomicrobiales</taxon>
        <taxon>Rhizobiaceae</taxon>
        <taxon>Rhizobium/Agrobacterium group</taxon>
        <taxon>Rhizobium</taxon>
    </lineage>
</organism>
<dbReference type="Gene3D" id="3.40.50.2300">
    <property type="match status" value="2"/>
</dbReference>
<dbReference type="SUPFAM" id="SSF47413">
    <property type="entry name" value="lambda repressor-like DNA-binding domains"/>
    <property type="match status" value="1"/>
</dbReference>
<dbReference type="InterPro" id="IPR046335">
    <property type="entry name" value="LacI/GalR-like_sensor"/>
</dbReference>
<keyword evidence="4" id="KW-0804">Transcription</keyword>